<dbReference type="PROSITE" id="PS51419">
    <property type="entry name" value="RAB"/>
    <property type="match status" value="1"/>
</dbReference>
<dbReference type="EMBL" id="HBKP01016680">
    <property type="protein sequence ID" value="CAE2227786.1"/>
    <property type="molecule type" value="Transcribed_RNA"/>
</dbReference>
<dbReference type="GO" id="GO:0016192">
    <property type="term" value="P:vesicle-mediated transport"/>
    <property type="evidence" value="ECO:0007669"/>
    <property type="project" value="UniProtKB-KW"/>
</dbReference>
<dbReference type="GO" id="GO:0015031">
    <property type="term" value="P:protein transport"/>
    <property type="evidence" value="ECO:0007669"/>
    <property type="project" value="UniProtKB-KW"/>
</dbReference>
<protein>
    <recommendedName>
        <fullName evidence="13">ADP-ribosylation factor</fullName>
    </recommendedName>
</protein>
<evidence type="ECO:0000256" key="1">
    <source>
        <dbReference type="ARBA" id="ARBA00004555"/>
    </source>
</evidence>
<dbReference type="GO" id="GO:0005794">
    <property type="term" value="C:Golgi apparatus"/>
    <property type="evidence" value="ECO:0007669"/>
    <property type="project" value="UniProtKB-SubCell"/>
</dbReference>
<dbReference type="GO" id="GO:0046872">
    <property type="term" value="F:metal ion binding"/>
    <property type="evidence" value="ECO:0007669"/>
    <property type="project" value="UniProtKB-KW"/>
</dbReference>
<comment type="subcellular location">
    <subcellularLocation>
        <location evidence="1">Golgi apparatus</location>
    </subcellularLocation>
</comment>
<dbReference type="InterPro" id="IPR005225">
    <property type="entry name" value="Small_GTP-bd"/>
</dbReference>
<keyword evidence="10" id="KW-0460">Magnesium</keyword>
<feature type="binding site" evidence="9">
    <location>
        <position position="75"/>
    </location>
    <ligand>
        <name>GTP</name>
        <dbReference type="ChEBI" id="CHEBI:37565"/>
    </ligand>
</feature>
<dbReference type="InterPro" id="IPR027417">
    <property type="entry name" value="P-loop_NTPase"/>
</dbReference>
<evidence type="ECO:0000256" key="4">
    <source>
        <dbReference type="ARBA" id="ARBA00022892"/>
    </source>
</evidence>
<dbReference type="CDD" id="cd00878">
    <property type="entry name" value="Arf_Arl"/>
    <property type="match status" value="1"/>
</dbReference>
<comment type="similarity">
    <text evidence="2 11">Belongs to the small GTPase superfamily. Arf family.</text>
</comment>
<keyword evidence="5" id="KW-0653">Protein transport</keyword>
<dbReference type="SMART" id="SM00175">
    <property type="entry name" value="RAB"/>
    <property type="match status" value="1"/>
</dbReference>
<organism evidence="12">
    <name type="scientific">Vannella robusta</name>
    <dbReference type="NCBI Taxonomy" id="1487602"/>
    <lineage>
        <taxon>Eukaryota</taxon>
        <taxon>Amoebozoa</taxon>
        <taxon>Discosea</taxon>
        <taxon>Flabellinia</taxon>
        <taxon>Vannellidae</taxon>
        <taxon>Vannella</taxon>
    </lineage>
</organism>
<keyword evidence="3 9" id="KW-0547">Nucleotide-binding</keyword>
<dbReference type="SMART" id="SM00178">
    <property type="entry name" value="SAR"/>
    <property type="match status" value="1"/>
</dbReference>
<evidence type="ECO:0000256" key="2">
    <source>
        <dbReference type="ARBA" id="ARBA00010290"/>
    </source>
</evidence>
<dbReference type="GO" id="GO:0030010">
    <property type="term" value="P:establishment of cell polarity"/>
    <property type="evidence" value="ECO:0007669"/>
    <property type="project" value="UniProtKB-ARBA"/>
</dbReference>
<dbReference type="GO" id="GO:0003924">
    <property type="term" value="F:GTPase activity"/>
    <property type="evidence" value="ECO:0007669"/>
    <property type="project" value="InterPro"/>
</dbReference>
<feature type="binding site" evidence="9">
    <location>
        <begin position="131"/>
        <end position="134"/>
    </location>
    <ligand>
        <name>GTP</name>
        <dbReference type="ChEBI" id="CHEBI:37565"/>
    </ligand>
</feature>
<keyword evidence="4" id="KW-0931">ER-Golgi transport</keyword>
<dbReference type="GO" id="GO:0005525">
    <property type="term" value="F:GTP binding"/>
    <property type="evidence" value="ECO:0007669"/>
    <property type="project" value="UniProtKB-KW"/>
</dbReference>
<evidence type="ECO:0000256" key="11">
    <source>
        <dbReference type="RuleBase" id="RU003925"/>
    </source>
</evidence>
<dbReference type="NCBIfam" id="TIGR00231">
    <property type="entry name" value="small_GTP"/>
    <property type="match status" value="1"/>
</dbReference>
<dbReference type="PANTHER" id="PTHR11711">
    <property type="entry name" value="ADP RIBOSYLATION FACTOR-RELATED"/>
    <property type="match status" value="1"/>
</dbReference>
<keyword evidence="6" id="KW-0333">Golgi apparatus</keyword>
<dbReference type="InterPro" id="IPR024156">
    <property type="entry name" value="Small_GTPase_ARF"/>
</dbReference>
<keyword evidence="10" id="KW-0479">Metal-binding</keyword>
<evidence type="ECO:0000256" key="6">
    <source>
        <dbReference type="ARBA" id="ARBA00023034"/>
    </source>
</evidence>
<comment type="function">
    <text evidence="8">GTP-binding protein that may be involved in protein trafficking. May modulate vesicle budding and uncoating within the Golgi apparatus.</text>
</comment>
<accession>A0A7S4IFE4</accession>
<reference evidence="12" key="1">
    <citation type="submission" date="2021-01" db="EMBL/GenBank/DDBJ databases">
        <authorList>
            <person name="Corre E."/>
            <person name="Pelletier E."/>
            <person name="Niang G."/>
            <person name="Scheremetjew M."/>
            <person name="Finn R."/>
            <person name="Kale V."/>
            <person name="Holt S."/>
            <person name="Cochrane G."/>
            <person name="Meng A."/>
            <person name="Brown T."/>
            <person name="Cohen L."/>
        </authorList>
    </citation>
    <scope>NUCLEOTIDE SEQUENCE</scope>
    <source>
        <strain evidence="12">DIVA3 518/3/11/1/6</strain>
    </source>
</reference>
<dbReference type="Pfam" id="PF00025">
    <property type="entry name" value="Arf"/>
    <property type="match status" value="1"/>
</dbReference>
<evidence type="ECO:0000256" key="10">
    <source>
        <dbReference type="PIRSR" id="PIRSR606689-2"/>
    </source>
</evidence>
<proteinExistence type="inferred from homology"/>
<keyword evidence="5" id="KW-0813">Transport</keyword>
<dbReference type="PRINTS" id="PR00328">
    <property type="entry name" value="SAR1GTPBP"/>
</dbReference>
<evidence type="ECO:0000256" key="9">
    <source>
        <dbReference type="PIRSR" id="PIRSR606689-1"/>
    </source>
</evidence>
<feature type="binding site" evidence="10">
    <location>
        <position position="53"/>
    </location>
    <ligand>
        <name>Mg(2+)</name>
        <dbReference type="ChEBI" id="CHEBI:18420"/>
    </ligand>
</feature>
<dbReference type="AlphaFoldDB" id="A0A7S4IFE4"/>
<evidence type="ECO:0000256" key="8">
    <source>
        <dbReference type="ARBA" id="ARBA00059050"/>
    </source>
</evidence>
<sequence>MGNFSSSMGKALNNLFYGYNKNARIVMLGLDAAGKTTIMYKYKLDETINTIPTIGFNVETLQINKINMTMWDVGGQNKIRPLWRHYYSGSDALIWVIDSADTERFIEAKEELHHALLEPELANVTILVFANKADLANPKDIAQLHKTLELPNISNGRKFLVQPCCATTGDGLYEGMDWLCNQLS</sequence>
<evidence type="ECO:0000256" key="7">
    <source>
        <dbReference type="ARBA" id="ARBA00023134"/>
    </source>
</evidence>
<dbReference type="SUPFAM" id="SSF52540">
    <property type="entry name" value="P-loop containing nucleoside triphosphate hydrolases"/>
    <property type="match status" value="1"/>
</dbReference>
<feature type="binding site" evidence="10">
    <location>
        <position position="36"/>
    </location>
    <ligand>
        <name>Mg(2+)</name>
        <dbReference type="ChEBI" id="CHEBI:18420"/>
    </ligand>
</feature>
<dbReference type="Gene3D" id="3.40.50.300">
    <property type="entry name" value="P-loop containing nucleotide triphosphate hydrolases"/>
    <property type="match status" value="1"/>
</dbReference>
<dbReference type="PROSITE" id="PS51417">
    <property type="entry name" value="ARF"/>
    <property type="match status" value="1"/>
</dbReference>
<gene>
    <name evidence="12" type="ORF">VSP0166_LOCUS11828</name>
</gene>
<dbReference type="InterPro" id="IPR006689">
    <property type="entry name" value="Small_GTPase_ARF/SAR"/>
</dbReference>
<evidence type="ECO:0000256" key="5">
    <source>
        <dbReference type="ARBA" id="ARBA00022927"/>
    </source>
</evidence>
<dbReference type="SMART" id="SM00177">
    <property type="entry name" value="ARF"/>
    <property type="match status" value="1"/>
</dbReference>
<evidence type="ECO:0008006" key="13">
    <source>
        <dbReference type="Google" id="ProtNLM"/>
    </source>
</evidence>
<keyword evidence="7 9" id="KW-0342">GTP-binding</keyword>
<evidence type="ECO:0000256" key="3">
    <source>
        <dbReference type="ARBA" id="ARBA00022741"/>
    </source>
</evidence>
<evidence type="ECO:0000313" key="12">
    <source>
        <dbReference type="EMBL" id="CAE2227786.1"/>
    </source>
</evidence>
<name>A0A7S4IFE4_9EUKA</name>
<dbReference type="FunFam" id="3.40.50.300:FF:000412">
    <property type="entry name" value="ADP-ribosylation factor 1"/>
    <property type="match status" value="1"/>
</dbReference>
<feature type="binding site" evidence="9">
    <location>
        <begin position="29"/>
        <end position="36"/>
    </location>
    <ligand>
        <name>GTP</name>
        <dbReference type="ChEBI" id="CHEBI:37565"/>
    </ligand>
</feature>